<keyword evidence="2" id="KW-1185">Reference proteome</keyword>
<reference evidence="1 2" key="1">
    <citation type="submission" date="2018-06" db="EMBL/GenBank/DDBJ databases">
        <title>Comparative genomics reveals the genomic features of Rhizophagus irregularis, R. cerebriforme, R. diaphanum and Gigaspora rosea, and their symbiotic lifestyle signature.</title>
        <authorList>
            <person name="Morin E."/>
            <person name="San Clemente H."/>
            <person name="Chen E.C.H."/>
            <person name="De La Providencia I."/>
            <person name="Hainaut M."/>
            <person name="Kuo A."/>
            <person name="Kohler A."/>
            <person name="Murat C."/>
            <person name="Tang N."/>
            <person name="Roy S."/>
            <person name="Loubradou J."/>
            <person name="Henrissat B."/>
            <person name="Grigoriev I.V."/>
            <person name="Corradi N."/>
            <person name="Roux C."/>
            <person name="Martin F.M."/>
        </authorList>
    </citation>
    <scope>NUCLEOTIDE SEQUENCE [LARGE SCALE GENOMIC DNA]</scope>
    <source>
        <strain evidence="1 2">DAOM 194757</strain>
    </source>
</reference>
<dbReference type="SUPFAM" id="SSF56112">
    <property type="entry name" value="Protein kinase-like (PK-like)"/>
    <property type="match status" value="1"/>
</dbReference>
<evidence type="ECO:0000313" key="1">
    <source>
        <dbReference type="EMBL" id="RIB28297.1"/>
    </source>
</evidence>
<dbReference type="AlphaFoldDB" id="A0A397W405"/>
<proteinExistence type="predicted"/>
<dbReference type="Gene3D" id="1.10.510.10">
    <property type="entry name" value="Transferase(Phosphotransferase) domain 1"/>
    <property type="match status" value="1"/>
</dbReference>
<dbReference type="InterPro" id="IPR011009">
    <property type="entry name" value="Kinase-like_dom_sf"/>
</dbReference>
<name>A0A397W405_9GLOM</name>
<evidence type="ECO:0008006" key="3">
    <source>
        <dbReference type="Google" id="ProtNLM"/>
    </source>
</evidence>
<comment type="caution">
    <text evidence="1">The sequence shown here is derived from an EMBL/GenBank/DDBJ whole genome shotgun (WGS) entry which is preliminary data.</text>
</comment>
<dbReference type="EMBL" id="QKWP01000070">
    <property type="protein sequence ID" value="RIB28297.1"/>
    <property type="molecule type" value="Genomic_DNA"/>
</dbReference>
<gene>
    <name evidence="1" type="ORF">C2G38_2158278</name>
</gene>
<organism evidence="1 2">
    <name type="scientific">Gigaspora rosea</name>
    <dbReference type="NCBI Taxonomy" id="44941"/>
    <lineage>
        <taxon>Eukaryota</taxon>
        <taxon>Fungi</taxon>
        <taxon>Fungi incertae sedis</taxon>
        <taxon>Mucoromycota</taxon>
        <taxon>Glomeromycotina</taxon>
        <taxon>Glomeromycetes</taxon>
        <taxon>Diversisporales</taxon>
        <taxon>Gigasporaceae</taxon>
        <taxon>Gigaspora</taxon>
    </lineage>
</organism>
<dbReference type="Proteomes" id="UP000266673">
    <property type="component" value="Unassembled WGS sequence"/>
</dbReference>
<protein>
    <recommendedName>
        <fullName evidence="3">Protein kinase domain-containing protein</fullName>
    </recommendedName>
</protein>
<accession>A0A397W405</accession>
<sequence>METQGWTSGNENVDYCIKKFQLIALEYTKVIEWIPFNRLDSIRKIGEGGGGFGSVYFATWLDGIRKTDYVNERYVRTRESSSEVVLKTLPYSEESLLSLKEYEELHEIHVAGYIELHSGNILLDKKHANPIYQTSKMSTGQRPFDGYEFNTDLAMDIRHGLRPKVARETPNCYVEMVKQCTNTNPQTRPTAYIIYNKMSYWFDEIKDTKYVNEVIKRKINYWLDKMKGSDDQINDWLDEKQQINDWLDGIKGSDDVDEIKKQVSRWLSKIKSLDDVDKVKKTN</sequence>
<dbReference type="OrthoDB" id="10497152at2759"/>
<evidence type="ECO:0000313" key="2">
    <source>
        <dbReference type="Proteomes" id="UP000266673"/>
    </source>
</evidence>